<dbReference type="EMBL" id="JABWDY010019564">
    <property type="protein sequence ID" value="KAF5193812.1"/>
    <property type="molecule type" value="Genomic_DNA"/>
</dbReference>
<keyword evidence="3" id="KW-1185">Reference proteome</keyword>
<evidence type="ECO:0000313" key="2">
    <source>
        <dbReference type="EMBL" id="KAF5193812.1"/>
    </source>
</evidence>
<gene>
    <name evidence="2" type="ORF">FRX31_016601</name>
</gene>
<dbReference type="Proteomes" id="UP000554482">
    <property type="component" value="Unassembled WGS sequence"/>
</dbReference>
<dbReference type="OrthoDB" id="1262810at2759"/>
<feature type="domain" description="Sacsin/Nov" evidence="1">
    <location>
        <begin position="29"/>
        <end position="146"/>
    </location>
</feature>
<dbReference type="SUPFAM" id="SSF55874">
    <property type="entry name" value="ATPase domain of HSP90 chaperone/DNA topoisomerase II/histidine kinase"/>
    <property type="match status" value="1"/>
</dbReference>
<dbReference type="PANTHER" id="PTHR32387">
    <property type="entry name" value="WU:FJ29H11"/>
    <property type="match status" value="1"/>
</dbReference>
<comment type="caution">
    <text evidence="2">The sequence shown here is derived from an EMBL/GenBank/DDBJ whole genome shotgun (WGS) entry which is preliminary data.</text>
</comment>
<feature type="non-terminal residue" evidence="2">
    <location>
        <position position="1"/>
    </location>
</feature>
<dbReference type="InterPro" id="IPR036890">
    <property type="entry name" value="HATPase_C_sf"/>
</dbReference>
<evidence type="ECO:0000313" key="3">
    <source>
        <dbReference type="Proteomes" id="UP000554482"/>
    </source>
</evidence>
<reference evidence="2 3" key="1">
    <citation type="submission" date="2020-06" db="EMBL/GenBank/DDBJ databases">
        <title>Transcriptomic and genomic resources for Thalictrum thalictroides and T. hernandezii: Facilitating candidate gene discovery in an emerging model plant lineage.</title>
        <authorList>
            <person name="Arias T."/>
            <person name="Riano-Pachon D.M."/>
            <person name="Di Stilio V.S."/>
        </authorList>
    </citation>
    <scope>NUCLEOTIDE SEQUENCE [LARGE SCALE GENOMIC DNA]</scope>
    <source>
        <strain evidence="3">cv. WT478/WT964</strain>
        <tissue evidence="2">Leaves</tissue>
    </source>
</reference>
<dbReference type="Pfam" id="PF25794">
    <property type="entry name" value="SACS"/>
    <property type="match status" value="1"/>
</dbReference>
<dbReference type="InterPro" id="IPR052957">
    <property type="entry name" value="Auxin_embryo_med"/>
</dbReference>
<dbReference type="PANTHER" id="PTHR32387:SF3">
    <property type="entry name" value="ATP_DNA BINDING PROTEIN"/>
    <property type="match status" value="1"/>
</dbReference>
<proteinExistence type="predicted"/>
<evidence type="ECO:0000259" key="1">
    <source>
        <dbReference type="Pfam" id="PF25794"/>
    </source>
</evidence>
<organism evidence="2 3">
    <name type="scientific">Thalictrum thalictroides</name>
    <name type="common">Rue-anemone</name>
    <name type="synonym">Anemone thalictroides</name>
    <dbReference type="NCBI Taxonomy" id="46969"/>
    <lineage>
        <taxon>Eukaryota</taxon>
        <taxon>Viridiplantae</taxon>
        <taxon>Streptophyta</taxon>
        <taxon>Embryophyta</taxon>
        <taxon>Tracheophyta</taxon>
        <taxon>Spermatophyta</taxon>
        <taxon>Magnoliopsida</taxon>
        <taxon>Ranunculales</taxon>
        <taxon>Ranunculaceae</taxon>
        <taxon>Thalictroideae</taxon>
        <taxon>Thalictrum</taxon>
    </lineage>
</organism>
<dbReference type="Gene3D" id="3.30.565.10">
    <property type="entry name" value="Histidine kinase-like ATPase, C-terminal domain"/>
    <property type="match status" value="1"/>
</dbReference>
<accession>A0A7J6WC77</accession>
<protein>
    <submittedName>
        <fullName evidence="2">ATP/DNA binding protein</fullName>
    </submittedName>
</protein>
<dbReference type="NCBIfam" id="NF047352">
    <property type="entry name" value="P_loop_sacsin"/>
    <property type="match status" value="1"/>
</dbReference>
<dbReference type="InterPro" id="IPR058210">
    <property type="entry name" value="SACS/Nov_dom"/>
</dbReference>
<name>A0A7J6WC77_THATH</name>
<sequence>MAMMTPKEHIDHIRKTKFSIGGEPNPLTEDLHQSVKNLSAELYAKDAHFLMEIIQNAEDNVYNEGVKPSLEFIITSQDITRTGATSTLLVFNNEKGFSAKNIESISSVGRSTKKGQRQQGYIGEKGIGFKSVFLITAHPYIFSNGYQIRFNEEPDPYCNLGYIVPEWVEENPTLEDINSIYGSSKSLPATTIVLPLKHDKEQVVKLQLSSIHPEVLLFLSKIRQLSVREDTKDSKLNTVSAISISSETEFVTRKNVGAESYTLHLSAEEDCDNSERECSYYMWRQKFPVNQENRVERRMEVDDLVITLAFPNGKRLNRGRKSPGIYAFLPTEMVTNFPFIIQADFLLASSREEILHDNKWNIGILNCVPSAFVNAFVSLVKTSGAAPVSSLPRMFEFLPVDSSSYLKLNIVRDSIKSKLLEENIVPSESYTAQKLFHKPSEVGRIMPAFWDILIKAKAEGVSLHNLSSHGTYALNSAFDTEYYDDILDFLEVKSMDNEWYAKCIRSSNLVLGLSEDVYLDLLFFVADNWRTDFQYTNMKGIPLLKYVGQDGHVYLGSVDEVTIRSVKKLCLSYNAHHISWLIDWNKEFRCAPCYFMPKRTQEAVRLFRKAETLMKWLSDHVEASFVKVNEYADLLLDALSDDRRLVVVLAHFLCQSLLRKYVSQDEVEILCKKMPLLDNYACITKQRSGVLIPANGSKWVGLIGSNPWRRKNYVELGEDYLKAGYYAGVYTSEKEILMFLKTHVRASDIPDLCPPDDAFPAVSSPLTKENTFFLLEWIRSLKRRGMLVDGNFLRCIKQGSWLTTYVGNSVRYSPPSKSFLLTPSWGNLLKDGSEMVDFPMVYQQFYDNKIIDYKDELITIGVMTEFGEACQFIRKHLMSLAANGNLTRANVFSILNFIKFLREKCLPADYFVKSIKDGQWLRTSRGEQSPVGVVLFDSEWKAASKISNLPFIDEEYYGKRILSFRTELQLLGVVVGFDRNYQRLADYFRMPTSFTSLTVDDTVLILECIRNSRSPDQIVSILKSKDWLKTTEGFKSPNHCFLFDSDWGCLLQIFPGFPVISEKSYGDQVFSYKNELRKLGVVVDFEEAAKQFSRRFKELASSGSITKNNVLLFLECYRTLKKTSYQFPIELKNSIRDEKWLRTRLGQRSPKESILFSTDWEYLAPIALLPFIDDSEVNYGTAIREYKEELKAIGVVVEFNMGSKFVAAGLYFPQNPTDIAPSSVRSLLECIRYIMKDHADSLLEEFLGRANKRWLKTYMGYRKPNECLLFGSEWKSWLQCDDASFIDDKFYGFDLTSYQKELKAIGVVIDVENGCQLLAEQLQSHSKYDVIARIYMYLSEYDWKPKNEASNWIWIPSGNDGGQWVSPEVCVLYDKDALFGLQLNVLDKYYEKKLLAFFSMALDVRQNPSVDDYLRLWKTWENSEYQLTPAECCAFWKCIVKHWNSKTKGLLAEMVKLPVNRDTDVIMLINKEDVFIPDDLLLVDLFEKSSPNPIFIWYPQPSSVSMPRTKLHEIYGSIGVLPISKSVQRKESSTLDCEIKEVSPREALIKRELIRLVLGYLSDPSINMDANKRQLSVKALLDVNVFETEGLISVSYSLSLSSGKNINATACEMIRWERETSKLFSQKIERLSGQKDRIQFATYFAQAIAEGLLWEKEDRIAELSELIKLGWLLDFEEEAIVFLLKTKNLQIFMEDEEFLKSAFSTLPGEA</sequence>